<dbReference type="PRINTS" id="PR00689">
    <property type="entry name" value="ACOABINDINGP"/>
</dbReference>
<evidence type="ECO:0000259" key="3">
    <source>
        <dbReference type="PROSITE" id="PS51228"/>
    </source>
</evidence>
<dbReference type="InterPro" id="IPR000582">
    <property type="entry name" value="Acyl-CoA-binding_protein"/>
</dbReference>
<evidence type="ECO:0000313" key="4">
    <source>
        <dbReference type="EMBL" id="PBC30183.1"/>
    </source>
</evidence>
<dbReference type="InterPro" id="IPR014352">
    <property type="entry name" value="FERM/acyl-CoA-bd_prot_sf"/>
</dbReference>
<dbReference type="GO" id="GO:0006631">
    <property type="term" value="P:fatty acid metabolic process"/>
    <property type="evidence" value="ECO:0007669"/>
    <property type="project" value="TreeGrafter"/>
</dbReference>
<organism evidence="4 5">
    <name type="scientific">Apis cerana cerana</name>
    <name type="common">Oriental honeybee</name>
    <dbReference type="NCBI Taxonomy" id="94128"/>
    <lineage>
        <taxon>Eukaryota</taxon>
        <taxon>Metazoa</taxon>
        <taxon>Ecdysozoa</taxon>
        <taxon>Arthropoda</taxon>
        <taxon>Hexapoda</taxon>
        <taxon>Insecta</taxon>
        <taxon>Pterygota</taxon>
        <taxon>Neoptera</taxon>
        <taxon>Endopterygota</taxon>
        <taxon>Hymenoptera</taxon>
        <taxon>Apocrita</taxon>
        <taxon>Aculeata</taxon>
        <taxon>Apoidea</taxon>
        <taxon>Anthophila</taxon>
        <taxon>Apidae</taxon>
        <taxon>Apis</taxon>
    </lineage>
</organism>
<comment type="similarity">
    <text evidence="1">Belongs to the ACBP family.</text>
</comment>
<accession>A0A2A3EEH2</accession>
<dbReference type="GO" id="GO:0019915">
    <property type="term" value="P:lipid storage"/>
    <property type="evidence" value="ECO:0007669"/>
    <property type="project" value="UniProtKB-ARBA"/>
</dbReference>
<evidence type="ECO:0000313" key="5">
    <source>
        <dbReference type="Proteomes" id="UP000242457"/>
    </source>
</evidence>
<dbReference type="SUPFAM" id="SSF47027">
    <property type="entry name" value="Acyl-CoA binding protein"/>
    <property type="match status" value="1"/>
</dbReference>
<dbReference type="EMBL" id="KZ288266">
    <property type="protein sequence ID" value="PBC30183.1"/>
    <property type="molecule type" value="Genomic_DNA"/>
</dbReference>
<protein>
    <submittedName>
        <fullName evidence="4">Acyl-CoA-binding protein</fullName>
    </submittedName>
</protein>
<dbReference type="InterPro" id="IPR035984">
    <property type="entry name" value="Acyl-CoA-binding_sf"/>
</dbReference>
<dbReference type="Pfam" id="PF00887">
    <property type="entry name" value="ACBP"/>
    <property type="match status" value="1"/>
</dbReference>
<proteinExistence type="inferred from homology"/>
<feature type="domain" description="ACB" evidence="3">
    <location>
        <begin position="13"/>
        <end position="98"/>
    </location>
</feature>
<gene>
    <name evidence="4" type="ORF">APICC_08048</name>
</gene>
<dbReference type="AlphaFoldDB" id="A0A2A3EEH2"/>
<dbReference type="Proteomes" id="UP000242457">
    <property type="component" value="Unassembled WGS sequence"/>
</dbReference>
<keyword evidence="2" id="KW-0446">Lipid-binding</keyword>
<dbReference type="PANTHER" id="PTHR23310:SF62">
    <property type="entry name" value="ACYL-COA BINDING PROTEIN 1, ISOFORM A"/>
    <property type="match status" value="1"/>
</dbReference>
<reference evidence="4 5" key="1">
    <citation type="submission" date="2014-07" db="EMBL/GenBank/DDBJ databases">
        <title>Genomic and transcriptomic analysis on Apis cerana provide comprehensive insights into honey bee biology.</title>
        <authorList>
            <person name="Diao Q."/>
            <person name="Sun L."/>
            <person name="Zheng H."/>
            <person name="Zheng H."/>
            <person name="Xu S."/>
            <person name="Wang S."/>
            <person name="Zeng Z."/>
            <person name="Hu F."/>
            <person name="Su S."/>
            <person name="Wu J."/>
        </authorList>
    </citation>
    <scope>NUCLEOTIDE SEQUENCE [LARGE SCALE GENOMIC DNA]</scope>
    <source>
        <tissue evidence="4">Pupae without intestine</tissue>
    </source>
</reference>
<dbReference type="OrthoDB" id="346910at2759"/>
<evidence type="ECO:0000256" key="2">
    <source>
        <dbReference type="ARBA" id="ARBA00023121"/>
    </source>
</evidence>
<keyword evidence="5" id="KW-1185">Reference proteome</keyword>
<dbReference type="PROSITE" id="PS51228">
    <property type="entry name" value="ACB_2"/>
    <property type="match status" value="1"/>
</dbReference>
<sequence length="99" mass="11160">MFCSSEPVLHSTYIEKFKKAAEEVKELSAPASDADLLELYSLYKQATIGDCNTSKPGMLDFKGKAKWDAWDKRKGMSQDAAKEQYIHKVEELISIIGKK</sequence>
<dbReference type="Gene3D" id="1.20.80.10">
    <property type="match status" value="1"/>
</dbReference>
<dbReference type="FunFam" id="1.20.80.10:FF:000010">
    <property type="entry name" value="Acyl-CoA-binding domain-containing protein 5"/>
    <property type="match status" value="1"/>
</dbReference>
<dbReference type="PANTHER" id="PTHR23310">
    <property type="entry name" value="ACYL-COA-BINDING PROTEIN, ACBP"/>
    <property type="match status" value="1"/>
</dbReference>
<name>A0A2A3EEH2_APICC</name>
<dbReference type="GO" id="GO:0000062">
    <property type="term" value="F:fatty-acyl-CoA binding"/>
    <property type="evidence" value="ECO:0007669"/>
    <property type="project" value="InterPro"/>
</dbReference>
<dbReference type="STRING" id="94128.A0A2A3EEH2"/>
<evidence type="ECO:0000256" key="1">
    <source>
        <dbReference type="ARBA" id="ARBA00005567"/>
    </source>
</evidence>